<evidence type="ECO:0000313" key="3">
    <source>
        <dbReference type="Proteomes" id="UP000257109"/>
    </source>
</evidence>
<proteinExistence type="predicted"/>
<accession>A0A371ED50</accession>
<feature type="domain" description="DUF7745" evidence="1">
    <location>
        <begin position="2"/>
        <end position="79"/>
    </location>
</feature>
<dbReference type="InterPro" id="IPR056647">
    <property type="entry name" value="DUF7745"/>
</dbReference>
<dbReference type="Pfam" id="PF24924">
    <property type="entry name" value="DUF7745"/>
    <property type="match status" value="1"/>
</dbReference>
<feature type="non-terminal residue" evidence="2">
    <location>
        <position position="1"/>
    </location>
</feature>
<evidence type="ECO:0000313" key="2">
    <source>
        <dbReference type="EMBL" id="RDX63946.1"/>
    </source>
</evidence>
<name>A0A371ED50_MUCPR</name>
<dbReference type="Proteomes" id="UP000257109">
    <property type="component" value="Unassembled WGS sequence"/>
</dbReference>
<dbReference type="AlphaFoldDB" id="A0A371ED50"/>
<organism evidence="2 3">
    <name type="scientific">Mucuna pruriens</name>
    <name type="common">Velvet bean</name>
    <name type="synonym">Dolichos pruriens</name>
    <dbReference type="NCBI Taxonomy" id="157652"/>
    <lineage>
        <taxon>Eukaryota</taxon>
        <taxon>Viridiplantae</taxon>
        <taxon>Streptophyta</taxon>
        <taxon>Embryophyta</taxon>
        <taxon>Tracheophyta</taxon>
        <taxon>Spermatophyta</taxon>
        <taxon>Magnoliopsida</taxon>
        <taxon>eudicotyledons</taxon>
        <taxon>Gunneridae</taxon>
        <taxon>Pentapetalae</taxon>
        <taxon>rosids</taxon>
        <taxon>fabids</taxon>
        <taxon>Fabales</taxon>
        <taxon>Fabaceae</taxon>
        <taxon>Papilionoideae</taxon>
        <taxon>50 kb inversion clade</taxon>
        <taxon>NPAAA clade</taxon>
        <taxon>indigoferoid/millettioid clade</taxon>
        <taxon>Phaseoleae</taxon>
        <taxon>Mucuna</taxon>
    </lineage>
</organism>
<keyword evidence="3" id="KW-1185">Reference proteome</keyword>
<gene>
    <name evidence="2" type="ORF">CR513_57558</name>
</gene>
<dbReference type="PANTHER" id="PTHR48154:SF1">
    <property type="entry name" value="PROTEIN, PUTATIVE-RELATED"/>
    <property type="match status" value="1"/>
</dbReference>
<protein>
    <recommendedName>
        <fullName evidence="1">DUF7745 domain-containing protein</fullName>
    </recommendedName>
</protein>
<dbReference type="EMBL" id="QJKJ01014636">
    <property type="protein sequence ID" value="RDX63946.1"/>
    <property type="molecule type" value="Genomic_DNA"/>
</dbReference>
<sequence>MTKAEWTIRLDEATKKLICWYPRWNEREDMIIKCRGFSNVPLMGTQGAINYNPVLTLRQARYPMVLPSSKEAVTPFAIHGWECNTGNT</sequence>
<comment type="caution">
    <text evidence="2">The sequence shown here is derived from an EMBL/GenBank/DDBJ whole genome shotgun (WGS) entry which is preliminary data.</text>
</comment>
<dbReference type="PANTHER" id="PTHR48154">
    <property type="entry name" value="PROTEIN, PUTATIVE-RELATED"/>
    <property type="match status" value="1"/>
</dbReference>
<reference evidence="2" key="1">
    <citation type="submission" date="2018-05" db="EMBL/GenBank/DDBJ databases">
        <title>Draft genome of Mucuna pruriens seed.</title>
        <authorList>
            <person name="Nnadi N.E."/>
            <person name="Vos R."/>
            <person name="Hasami M.H."/>
            <person name="Devisetty U.K."/>
            <person name="Aguiy J.C."/>
        </authorList>
    </citation>
    <scope>NUCLEOTIDE SEQUENCE [LARGE SCALE GENOMIC DNA]</scope>
    <source>
        <strain evidence="2">JCA_2017</strain>
    </source>
</reference>
<evidence type="ECO:0000259" key="1">
    <source>
        <dbReference type="Pfam" id="PF24924"/>
    </source>
</evidence>
<dbReference type="OrthoDB" id="1396996at2759"/>